<proteinExistence type="predicted"/>
<evidence type="ECO:0000313" key="1">
    <source>
        <dbReference type="EMBL" id="RMU65722.1"/>
    </source>
</evidence>
<dbReference type="Proteomes" id="UP000280395">
    <property type="component" value="Unassembled WGS sequence"/>
</dbReference>
<gene>
    <name evidence="1" type="ORF">ALP29_201812</name>
</gene>
<accession>A0A3M5W566</accession>
<dbReference type="AlphaFoldDB" id="A0A3M5W566"/>
<reference evidence="1 2" key="1">
    <citation type="submission" date="2018-08" db="EMBL/GenBank/DDBJ databases">
        <title>Recombination of ecologically and evolutionarily significant loci maintains genetic cohesion in the Pseudomonas syringae species complex.</title>
        <authorList>
            <person name="Dillon M."/>
            <person name="Thakur S."/>
            <person name="Almeida R.N.D."/>
            <person name="Weir B.S."/>
            <person name="Guttman D.S."/>
        </authorList>
    </citation>
    <scope>NUCLEOTIDE SEQUENCE [LARGE SCALE GENOMIC DNA]</scope>
    <source>
        <strain evidence="1 2">ICMP 14479</strain>
    </source>
</reference>
<protein>
    <submittedName>
        <fullName evidence="1">Uncharacterized protein</fullName>
    </submittedName>
</protein>
<sequence length="202" mass="23114">MSLIDPAGVANAVHDPRQFIFAHACRRCRDNRRLHVNKWRRWRNGPCEGHRISRERREVGKLCPVECIGIKLGLQRRPGFDLSVSGRSRRDSVLHNDQLKIQLVDFLGGVVEVDAAFRVGVHQNHLLARLKNLTKLTSDCLVEKCYVLRIRVIGRDRYSVLTVHIAGFANDHPECHGSVGLIGPLRVTRSRDYVHVHTFYVM</sequence>
<comment type="caution">
    <text evidence="1">The sequence shown here is derived from an EMBL/GenBank/DDBJ whole genome shotgun (WGS) entry which is preliminary data.</text>
</comment>
<dbReference type="EMBL" id="RBUA01000126">
    <property type="protein sequence ID" value="RMU65722.1"/>
    <property type="molecule type" value="Genomic_DNA"/>
</dbReference>
<evidence type="ECO:0000313" key="2">
    <source>
        <dbReference type="Proteomes" id="UP000280395"/>
    </source>
</evidence>
<name>A0A3M5W566_PSESX</name>
<organism evidence="1 2">
    <name type="scientific">Pseudomonas syringae pv. avii</name>
    <dbReference type="NCBI Taxonomy" id="663959"/>
    <lineage>
        <taxon>Bacteria</taxon>
        <taxon>Pseudomonadati</taxon>
        <taxon>Pseudomonadota</taxon>
        <taxon>Gammaproteobacteria</taxon>
        <taxon>Pseudomonadales</taxon>
        <taxon>Pseudomonadaceae</taxon>
        <taxon>Pseudomonas</taxon>
        <taxon>Pseudomonas syringae</taxon>
    </lineage>
</organism>